<evidence type="ECO:0000313" key="2">
    <source>
        <dbReference type="EMBL" id="SCG59022.1"/>
    </source>
</evidence>
<dbReference type="PANTHER" id="PTHR43364:SF6">
    <property type="entry name" value="OXIDOREDUCTASE-RELATED"/>
    <property type="match status" value="1"/>
</dbReference>
<proteinExistence type="predicted"/>
<dbReference type="Pfam" id="PF00248">
    <property type="entry name" value="Aldo_ket_red"/>
    <property type="match status" value="1"/>
</dbReference>
<dbReference type="Proteomes" id="UP000198226">
    <property type="component" value="Chromosome I"/>
</dbReference>
<dbReference type="EMBL" id="LT607752">
    <property type="protein sequence ID" value="SCG59022.1"/>
    <property type="molecule type" value="Genomic_DNA"/>
</dbReference>
<keyword evidence="3" id="KW-1185">Reference proteome</keyword>
<evidence type="ECO:0000313" key="3">
    <source>
        <dbReference type="Proteomes" id="UP000198226"/>
    </source>
</evidence>
<dbReference type="OrthoDB" id="3170516at2"/>
<dbReference type="InterPro" id="IPR036812">
    <property type="entry name" value="NAD(P)_OxRdtase_dom_sf"/>
</dbReference>
<dbReference type="AlphaFoldDB" id="A0A120F9Z8"/>
<reference evidence="3" key="1">
    <citation type="submission" date="2016-06" db="EMBL/GenBank/DDBJ databases">
        <authorList>
            <person name="Varghese N."/>
            <person name="Submissions Spin"/>
        </authorList>
    </citation>
    <scope>NUCLEOTIDE SEQUENCE [LARGE SCALE GENOMIC DNA]</scope>
    <source>
        <strain evidence="3">DSM 44983</strain>
    </source>
</reference>
<dbReference type="Gene3D" id="3.20.20.100">
    <property type="entry name" value="NADP-dependent oxidoreductase domain"/>
    <property type="match status" value="1"/>
</dbReference>
<protein>
    <submittedName>
        <fullName evidence="2">Predicted oxidoreductase</fullName>
    </submittedName>
</protein>
<name>A0A120F9Z8_9ACTN</name>
<dbReference type="RefSeq" id="WP_067301983.1">
    <property type="nucleotide sequence ID" value="NZ_LRMV01000007.1"/>
</dbReference>
<dbReference type="InterPro" id="IPR023210">
    <property type="entry name" value="NADP_OxRdtase_dom"/>
</dbReference>
<evidence type="ECO:0000259" key="1">
    <source>
        <dbReference type="Pfam" id="PF00248"/>
    </source>
</evidence>
<dbReference type="SUPFAM" id="SSF51430">
    <property type="entry name" value="NAD(P)-linked oxidoreductase"/>
    <property type="match status" value="1"/>
</dbReference>
<organism evidence="2 3">
    <name type="scientific">Micromonospora rifamycinica</name>
    <dbReference type="NCBI Taxonomy" id="291594"/>
    <lineage>
        <taxon>Bacteria</taxon>
        <taxon>Bacillati</taxon>
        <taxon>Actinomycetota</taxon>
        <taxon>Actinomycetes</taxon>
        <taxon>Micromonosporales</taxon>
        <taxon>Micromonosporaceae</taxon>
        <taxon>Micromonospora</taxon>
    </lineage>
</organism>
<sequence>MRYRTIGRDPATRRTVSVLGLGAITFGSAVDESTSFAILDRYVAAGGTFVDTANNYAFWLTGTRGGESESVLGRWRRSRGVGDEITIATKVGDRPVADGLSLDEVAKPSNVEGLAPAVIRRAALDSMERLGTDRLDLLYAHQDDMAVPQQDVVEAFAGLVADGSVGLLGVSNQWAWRVERARALAAAAGVPGYEVLQYQHSYLRRRSDTPGFRTVDGRPGNAGGDLLSYVRAHPELTLVAYSAVLGGAYARGGRPTDPDLDHAGTPTRLAALHRVAEEVGATAHQVVLAWLIGGEVPVVPLVGASSVAQLDESLAAVDLELTPRQRATLDAAH</sequence>
<feature type="domain" description="NADP-dependent oxidoreductase" evidence="1">
    <location>
        <begin position="19"/>
        <end position="332"/>
    </location>
</feature>
<dbReference type="GO" id="GO:0005829">
    <property type="term" value="C:cytosol"/>
    <property type="evidence" value="ECO:0007669"/>
    <property type="project" value="TreeGrafter"/>
</dbReference>
<dbReference type="PANTHER" id="PTHR43364">
    <property type="entry name" value="NADH-SPECIFIC METHYLGLYOXAL REDUCTASE-RELATED"/>
    <property type="match status" value="1"/>
</dbReference>
<gene>
    <name evidence="2" type="ORF">GA0070623_2662</name>
</gene>
<dbReference type="InterPro" id="IPR050523">
    <property type="entry name" value="AKR_Detox_Biosynth"/>
</dbReference>
<accession>A0A120F9Z8</accession>